<name>A0ABD3SIZ7_9LAMI</name>
<dbReference type="AlphaFoldDB" id="A0ABD3SIZ7"/>
<dbReference type="InterPro" id="IPR007942">
    <property type="entry name" value="PLipase-like"/>
</dbReference>
<feature type="region of interest" description="Disordered" evidence="1">
    <location>
        <begin position="1"/>
        <end position="84"/>
    </location>
</feature>
<keyword evidence="3" id="KW-1185">Reference proteome</keyword>
<dbReference type="EMBL" id="JBJXBP010000006">
    <property type="protein sequence ID" value="KAL3824335.1"/>
    <property type="molecule type" value="Genomic_DNA"/>
</dbReference>
<organism evidence="2 3">
    <name type="scientific">Penstemon smallii</name>
    <dbReference type="NCBI Taxonomy" id="265156"/>
    <lineage>
        <taxon>Eukaryota</taxon>
        <taxon>Viridiplantae</taxon>
        <taxon>Streptophyta</taxon>
        <taxon>Embryophyta</taxon>
        <taxon>Tracheophyta</taxon>
        <taxon>Spermatophyta</taxon>
        <taxon>Magnoliopsida</taxon>
        <taxon>eudicotyledons</taxon>
        <taxon>Gunneridae</taxon>
        <taxon>Pentapetalae</taxon>
        <taxon>asterids</taxon>
        <taxon>lamiids</taxon>
        <taxon>Lamiales</taxon>
        <taxon>Plantaginaceae</taxon>
        <taxon>Cheloneae</taxon>
        <taxon>Penstemon</taxon>
    </lineage>
</organism>
<dbReference type="Proteomes" id="UP001634393">
    <property type="component" value="Unassembled WGS sequence"/>
</dbReference>
<feature type="compositionally biased region" description="Basic and acidic residues" evidence="1">
    <location>
        <begin position="32"/>
        <end position="44"/>
    </location>
</feature>
<sequence length="262" mass="29803">MKKKKERPSKMKKKKKSLGLCKLKKRSRPKKNKMEKADSEKSSDSYDSDESVDDVNQTRSYITHASSPEQDSHSQHDNKSPDTQLNNVFVEGYNAEKAMVPLLKDIFSKYGDIVKNSTFSMESRSCLLELVCSIYKRLEASKLVNLTPLELQSMTDQVGDLELVNVEVGWLRTRLDQISMAREIFKGVSTIEDAGAKTALVIDEKKKTADIYEKELENCISSTSIEDLQQRIEQEKNELALVMSLVDQIKPFYENSLVHGLI</sequence>
<accession>A0ABD3SIZ7</accession>
<dbReference type="PANTHER" id="PTHR35358">
    <property type="entry name" value="OS06G0711100 PROTEIN"/>
    <property type="match status" value="1"/>
</dbReference>
<comment type="caution">
    <text evidence="2">The sequence shown here is derived from an EMBL/GenBank/DDBJ whole genome shotgun (WGS) entry which is preliminary data.</text>
</comment>
<proteinExistence type="predicted"/>
<dbReference type="Pfam" id="PF05278">
    <property type="entry name" value="PEARLI-4"/>
    <property type="match status" value="1"/>
</dbReference>
<dbReference type="PANTHER" id="PTHR35358:SF18">
    <property type="entry name" value="PHOSPHOLIPASE-LIKE PROTEIN-RELATED"/>
    <property type="match status" value="1"/>
</dbReference>
<feature type="compositionally biased region" description="Basic residues" evidence="1">
    <location>
        <begin position="1"/>
        <end position="31"/>
    </location>
</feature>
<evidence type="ECO:0000256" key="1">
    <source>
        <dbReference type="SAM" id="MobiDB-lite"/>
    </source>
</evidence>
<feature type="compositionally biased region" description="Basic and acidic residues" evidence="1">
    <location>
        <begin position="70"/>
        <end position="80"/>
    </location>
</feature>
<evidence type="ECO:0000313" key="2">
    <source>
        <dbReference type="EMBL" id="KAL3824335.1"/>
    </source>
</evidence>
<reference evidence="2 3" key="1">
    <citation type="submission" date="2024-12" db="EMBL/GenBank/DDBJ databases">
        <title>The unique morphological basis and parallel evolutionary history of personate flowers in Penstemon.</title>
        <authorList>
            <person name="Depatie T.H."/>
            <person name="Wessinger C.A."/>
        </authorList>
    </citation>
    <scope>NUCLEOTIDE SEQUENCE [LARGE SCALE GENOMIC DNA]</scope>
    <source>
        <strain evidence="2">WTNN_2</strain>
        <tissue evidence="2">Leaf</tissue>
    </source>
</reference>
<feature type="compositionally biased region" description="Polar residues" evidence="1">
    <location>
        <begin position="57"/>
        <end position="69"/>
    </location>
</feature>
<gene>
    <name evidence="2" type="ORF">ACJIZ3_020364</name>
</gene>
<evidence type="ECO:0000313" key="3">
    <source>
        <dbReference type="Proteomes" id="UP001634393"/>
    </source>
</evidence>
<protein>
    <submittedName>
        <fullName evidence="2">Uncharacterized protein</fullName>
    </submittedName>
</protein>